<dbReference type="InterPro" id="IPR007023">
    <property type="entry name" value="Ribosom_reg"/>
</dbReference>
<evidence type="ECO:0000256" key="1">
    <source>
        <dbReference type="ARBA" id="ARBA00004123"/>
    </source>
</evidence>
<feature type="compositionally biased region" description="Basic residues" evidence="6">
    <location>
        <begin position="324"/>
        <end position="333"/>
    </location>
</feature>
<protein>
    <recommendedName>
        <fullName evidence="5">Ribosome biogenesis regulatory protein</fullName>
    </recommendedName>
</protein>
<dbReference type="GO" id="GO:0030687">
    <property type="term" value="C:preribosome, large subunit precursor"/>
    <property type="evidence" value="ECO:0007669"/>
    <property type="project" value="TreeGrafter"/>
</dbReference>
<sequence>MAPVDVAALLTTAEKGAKDKLKSTHVAKEVDPELDLGNLLGSDLQPIDVREFMKDREAFLKNLARDNTQLLFNAIWKLPTERCEGLVLATLPESRTVIPREKPVPKPKPPTKWEEFAKRKGIKNRKRERLVLDKNTQEWKPRYGYKRANDDTKDWLLEVPANADPYEDQFAKKIEAKKERVAKNEYQRLRNIARNKKIAMPDKLLAPTATRPSKEQVSVKLNLSRVSTASVGKFTEMLPKEKLPKKTGKKRKFEPVVGDLSGERSRNLELAMKIARKEPLDITKALNQHIAETEKSASEANKMGAGKGRKSKGKGNSGKAGRSVGKKKKGKRN</sequence>
<evidence type="ECO:0000313" key="8">
    <source>
        <dbReference type="Proteomes" id="UP001249851"/>
    </source>
</evidence>
<dbReference type="PANTHER" id="PTHR17602">
    <property type="entry name" value="RIBOSOME BIOGENESIS REGULATORY PROTEIN"/>
    <property type="match status" value="1"/>
</dbReference>
<feature type="region of interest" description="Disordered" evidence="6">
    <location>
        <begin position="286"/>
        <end position="333"/>
    </location>
</feature>
<evidence type="ECO:0000256" key="6">
    <source>
        <dbReference type="SAM" id="MobiDB-lite"/>
    </source>
</evidence>
<comment type="caution">
    <text evidence="7">The sequence shown here is derived from an EMBL/GenBank/DDBJ whole genome shotgun (WGS) entry which is preliminary data.</text>
</comment>
<proteinExistence type="inferred from homology"/>
<dbReference type="PANTHER" id="PTHR17602:SF4">
    <property type="entry name" value="RIBOSOME BIOGENESIS REGULATORY PROTEIN HOMOLOG"/>
    <property type="match status" value="1"/>
</dbReference>
<dbReference type="GO" id="GO:0005730">
    <property type="term" value="C:nucleolus"/>
    <property type="evidence" value="ECO:0007669"/>
    <property type="project" value="TreeGrafter"/>
</dbReference>
<evidence type="ECO:0000256" key="3">
    <source>
        <dbReference type="ARBA" id="ARBA00022517"/>
    </source>
</evidence>
<keyword evidence="8" id="KW-1185">Reference proteome</keyword>
<evidence type="ECO:0000313" key="7">
    <source>
        <dbReference type="EMBL" id="KAK2557135.1"/>
    </source>
</evidence>
<dbReference type="GO" id="GO:0042273">
    <property type="term" value="P:ribosomal large subunit biogenesis"/>
    <property type="evidence" value="ECO:0007669"/>
    <property type="project" value="TreeGrafter"/>
</dbReference>
<comment type="subcellular location">
    <subcellularLocation>
        <location evidence="1 5">Nucleus</location>
    </subcellularLocation>
</comment>
<comment type="function">
    <text evidence="5">Involved in ribosomal large subunit assembly.</text>
</comment>
<dbReference type="GO" id="GO:0000447">
    <property type="term" value="P:endonucleolytic cleavage in ITS1 to separate SSU-rRNA from 5.8S rRNA and LSU-rRNA from tricistronic rRNA transcript (SSU-rRNA, 5.8S rRNA, LSU-rRNA)"/>
    <property type="evidence" value="ECO:0007669"/>
    <property type="project" value="TreeGrafter"/>
</dbReference>
<name>A0AAD9V1A9_ACRCE</name>
<comment type="similarity">
    <text evidence="2 5">Belongs to the RRS1 family.</text>
</comment>
<gene>
    <name evidence="7" type="ORF">P5673_020611</name>
</gene>
<keyword evidence="4 5" id="KW-0539">Nucleus</keyword>
<dbReference type="Proteomes" id="UP001249851">
    <property type="component" value="Unassembled WGS sequence"/>
</dbReference>
<reference evidence="7" key="1">
    <citation type="journal article" date="2023" name="G3 (Bethesda)">
        <title>Whole genome assembly and annotation of the endangered Caribbean coral Acropora cervicornis.</title>
        <authorList>
            <person name="Selwyn J.D."/>
            <person name="Vollmer S.V."/>
        </authorList>
    </citation>
    <scope>NUCLEOTIDE SEQUENCE</scope>
    <source>
        <strain evidence="7">K2</strain>
    </source>
</reference>
<organism evidence="7 8">
    <name type="scientific">Acropora cervicornis</name>
    <name type="common">Staghorn coral</name>
    <dbReference type="NCBI Taxonomy" id="6130"/>
    <lineage>
        <taxon>Eukaryota</taxon>
        <taxon>Metazoa</taxon>
        <taxon>Cnidaria</taxon>
        <taxon>Anthozoa</taxon>
        <taxon>Hexacorallia</taxon>
        <taxon>Scleractinia</taxon>
        <taxon>Astrocoeniina</taxon>
        <taxon>Acroporidae</taxon>
        <taxon>Acropora</taxon>
    </lineage>
</organism>
<evidence type="ECO:0000256" key="5">
    <source>
        <dbReference type="RuleBase" id="RU364132"/>
    </source>
</evidence>
<dbReference type="AlphaFoldDB" id="A0AAD9V1A9"/>
<reference evidence="7" key="2">
    <citation type="journal article" date="2023" name="Science">
        <title>Genomic signatures of disease resistance in endangered staghorn corals.</title>
        <authorList>
            <person name="Vollmer S.V."/>
            <person name="Selwyn J.D."/>
            <person name="Despard B.A."/>
            <person name="Roesel C.L."/>
        </authorList>
    </citation>
    <scope>NUCLEOTIDE SEQUENCE</scope>
    <source>
        <strain evidence="7">K2</strain>
    </source>
</reference>
<dbReference type="EMBL" id="JARQWQ010000051">
    <property type="protein sequence ID" value="KAK2557135.1"/>
    <property type="molecule type" value="Genomic_DNA"/>
</dbReference>
<accession>A0AAD9V1A9</accession>
<keyword evidence="3 5" id="KW-0690">Ribosome biogenesis</keyword>
<evidence type="ECO:0000256" key="2">
    <source>
        <dbReference type="ARBA" id="ARBA00010077"/>
    </source>
</evidence>
<evidence type="ECO:0000256" key="4">
    <source>
        <dbReference type="ARBA" id="ARBA00023242"/>
    </source>
</evidence>
<dbReference type="Pfam" id="PF04939">
    <property type="entry name" value="RRS1"/>
    <property type="match status" value="1"/>
</dbReference>